<dbReference type="InterPro" id="IPR051534">
    <property type="entry name" value="CBASS_pafABC_assoc_protein"/>
</dbReference>
<evidence type="ECO:0000259" key="2">
    <source>
        <dbReference type="Pfam" id="PF25583"/>
    </source>
</evidence>
<dbReference type="InterPro" id="IPR057727">
    <property type="entry name" value="WCX_dom"/>
</dbReference>
<accession>A0ABZ0F736</accession>
<evidence type="ECO:0000259" key="1">
    <source>
        <dbReference type="Pfam" id="PF13280"/>
    </source>
</evidence>
<evidence type="ECO:0000313" key="4">
    <source>
        <dbReference type="Proteomes" id="UP001302667"/>
    </source>
</evidence>
<keyword evidence="4" id="KW-1185">Reference proteome</keyword>
<gene>
    <name evidence="3" type="ORF">RY972_15470</name>
</gene>
<organism evidence="3 4">
    <name type="scientific">Aeromonas allosaccharophila</name>
    <dbReference type="NCBI Taxonomy" id="656"/>
    <lineage>
        <taxon>Bacteria</taxon>
        <taxon>Pseudomonadati</taxon>
        <taxon>Pseudomonadota</taxon>
        <taxon>Gammaproteobacteria</taxon>
        <taxon>Aeromonadales</taxon>
        <taxon>Aeromonadaceae</taxon>
        <taxon>Aeromonas</taxon>
    </lineage>
</organism>
<reference evidence="3 4" key="1">
    <citation type="submission" date="2023-10" db="EMBL/GenBank/DDBJ databases">
        <title>Genome analysis of psychrotrophic aerobic bacterium Aeromonas allosaccharophila BIM B-1809 isolated from infected fish.</title>
        <authorList>
            <person name="Leanovich S.I."/>
            <person name="Sidarenka A.V."/>
            <person name="Akhremchuk A.E."/>
            <person name="Sikolenko M.A."/>
            <person name="Valentovich L.N."/>
        </authorList>
    </citation>
    <scope>NUCLEOTIDE SEQUENCE [LARGE SCALE GENOMIC DNA]</scope>
    <source>
        <strain evidence="3 4">BIM B-1809</strain>
    </source>
</reference>
<dbReference type="Proteomes" id="UP001302667">
    <property type="component" value="Chromosome"/>
</dbReference>
<dbReference type="EMBL" id="CP136584">
    <property type="protein sequence ID" value="WOE65443.1"/>
    <property type="molecule type" value="Genomic_DNA"/>
</dbReference>
<protein>
    <submittedName>
        <fullName evidence="3">WYL domain-containing protein</fullName>
    </submittedName>
</protein>
<dbReference type="PROSITE" id="PS52050">
    <property type="entry name" value="WYL"/>
    <property type="match status" value="1"/>
</dbReference>
<dbReference type="PANTHER" id="PTHR34580:SF1">
    <property type="entry name" value="PROTEIN PAFC"/>
    <property type="match status" value="1"/>
</dbReference>
<dbReference type="RefSeq" id="WP_317102481.1">
    <property type="nucleotide sequence ID" value="NZ_CP136584.1"/>
</dbReference>
<feature type="domain" description="WYL" evidence="1">
    <location>
        <begin position="126"/>
        <end position="184"/>
    </location>
</feature>
<proteinExistence type="predicted"/>
<feature type="domain" description="WCX" evidence="2">
    <location>
        <begin position="212"/>
        <end position="280"/>
    </location>
</feature>
<dbReference type="PANTHER" id="PTHR34580">
    <property type="match status" value="1"/>
</dbReference>
<dbReference type="InterPro" id="IPR026881">
    <property type="entry name" value="WYL_dom"/>
</dbReference>
<dbReference type="Pfam" id="PF25583">
    <property type="entry name" value="WCX"/>
    <property type="match status" value="1"/>
</dbReference>
<name>A0ABZ0F736_9GAMM</name>
<sequence>MMEQHSKRHDLLVERISEIFATLYQGTEISKNWLCQRFHITERTAYRDLARLASILDEVSPGKYRLSRERMPRLNVSELTHFASFTDVAHLFPSSDGQLLRDFMASEQDITIQGHSSRDNSKLSGILRQLRHAISKQARIDYRYKGKSRQADPYKLINQNGLWYLAAVEQEKLKSFEVGLIESLIVSDQLFYKNPYILGELKNNTGISFGQRTTVTLQISSKAAPYISRRELFPEQKILNSEEDGSLTISISITEPEYLFRWLRYWLPEISIITPSDLASNFSDDLAAKATTVVTHV</sequence>
<dbReference type="Pfam" id="PF13280">
    <property type="entry name" value="WYL"/>
    <property type="match status" value="1"/>
</dbReference>
<evidence type="ECO:0000313" key="3">
    <source>
        <dbReference type="EMBL" id="WOE65443.1"/>
    </source>
</evidence>